<reference evidence="3" key="2">
    <citation type="submission" date="2013-12" db="EMBL/GenBank/DDBJ databases">
        <title>Evolution of pathogenesis and genome organization in the Tremellales.</title>
        <authorList>
            <person name="Cuomo C."/>
            <person name="Litvintseva A."/>
            <person name="Heitman J."/>
            <person name="Chen Y."/>
            <person name="Sun S."/>
            <person name="Springer D."/>
            <person name="Dromer F."/>
            <person name="Young S."/>
            <person name="Zeng Q."/>
            <person name="Chapman S."/>
            <person name="Gujja S."/>
            <person name="Saif S."/>
            <person name="Birren B."/>
        </authorList>
    </citation>
    <scope>NUCLEOTIDE SEQUENCE [LARGE SCALE GENOMIC DNA]</scope>
    <source>
        <strain evidence="3">BCC8398</strain>
    </source>
</reference>
<reference evidence="2 3" key="1">
    <citation type="submission" date="2013-07" db="EMBL/GenBank/DDBJ databases">
        <title>The Genome Sequence of Cryptococcus heveanensis BCC8398.</title>
        <authorList>
            <consortium name="The Broad Institute Genome Sequencing Platform"/>
            <person name="Cuomo C."/>
            <person name="Litvintseva A."/>
            <person name="Chen Y."/>
            <person name="Heitman J."/>
            <person name="Sun S."/>
            <person name="Springer D."/>
            <person name="Dromer F."/>
            <person name="Young S.K."/>
            <person name="Zeng Q."/>
            <person name="Gargeya S."/>
            <person name="Fitzgerald M."/>
            <person name="Abouelleil A."/>
            <person name="Alvarado L."/>
            <person name="Berlin A.M."/>
            <person name="Chapman S.B."/>
            <person name="Dewar J."/>
            <person name="Goldberg J."/>
            <person name="Griggs A."/>
            <person name="Gujja S."/>
            <person name="Hansen M."/>
            <person name="Howarth C."/>
            <person name="Imamovic A."/>
            <person name="Larimer J."/>
            <person name="McCowan C."/>
            <person name="Murphy C."/>
            <person name="Pearson M."/>
            <person name="Priest M."/>
            <person name="Roberts A."/>
            <person name="Saif S."/>
            <person name="Shea T."/>
            <person name="Sykes S."/>
            <person name="Wortman J."/>
            <person name="Nusbaum C."/>
            <person name="Birren B."/>
        </authorList>
    </citation>
    <scope>NUCLEOTIDE SEQUENCE [LARGE SCALE GENOMIC DNA]</scope>
    <source>
        <strain evidence="2 3">BCC8398</strain>
    </source>
</reference>
<sequence>MSSNANVTDSPNSSAAHDQDFRITFRSAEEIEKRRANDASQQGSASLGSRSSGCALHITDAQPAFLNSLPTPTQATA</sequence>
<feature type="region of interest" description="Disordered" evidence="1">
    <location>
        <begin position="1"/>
        <end position="51"/>
    </location>
</feature>
<keyword evidence="3" id="KW-1185">Reference proteome</keyword>
<evidence type="ECO:0000313" key="2">
    <source>
        <dbReference type="EMBL" id="OCF37011.1"/>
    </source>
</evidence>
<feature type="compositionally biased region" description="Polar residues" evidence="1">
    <location>
        <begin position="38"/>
        <end position="51"/>
    </location>
</feature>
<evidence type="ECO:0000313" key="3">
    <source>
        <dbReference type="Proteomes" id="UP000092666"/>
    </source>
</evidence>
<dbReference type="EMBL" id="KI669493">
    <property type="protein sequence ID" value="OCF37011.1"/>
    <property type="molecule type" value="Genomic_DNA"/>
</dbReference>
<name>A0A1B9H163_9TREE</name>
<dbReference type="Proteomes" id="UP000092666">
    <property type="component" value="Unassembled WGS sequence"/>
</dbReference>
<evidence type="ECO:0000256" key="1">
    <source>
        <dbReference type="SAM" id="MobiDB-lite"/>
    </source>
</evidence>
<gene>
    <name evidence="2" type="ORF">I316_00915</name>
</gene>
<feature type="compositionally biased region" description="Basic and acidic residues" evidence="1">
    <location>
        <begin position="17"/>
        <end position="37"/>
    </location>
</feature>
<dbReference type="AlphaFoldDB" id="A0A1B9H163"/>
<protein>
    <submittedName>
        <fullName evidence="2">Uncharacterized protein</fullName>
    </submittedName>
</protein>
<proteinExistence type="predicted"/>
<accession>A0A1B9H163</accession>
<feature type="compositionally biased region" description="Polar residues" evidence="1">
    <location>
        <begin position="1"/>
        <end position="16"/>
    </location>
</feature>
<organism evidence="2 3">
    <name type="scientific">Kwoniella heveanensis BCC8398</name>
    <dbReference type="NCBI Taxonomy" id="1296120"/>
    <lineage>
        <taxon>Eukaryota</taxon>
        <taxon>Fungi</taxon>
        <taxon>Dikarya</taxon>
        <taxon>Basidiomycota</taxon>
        <taxon>Agaricomycotina</taxon>
        <taxon>Tremellomycetes</taxon>
        <taxon>Tremellales</taxon>
        <taxon>Cryptococcaceae</taxon>
        <taxon>Kwoniella</taxon>
    </lineage>
</organism>